<sequence length="555" mass="61529">MKKIFTLAVLGLLASTTPVVAQTVYDGAKLTGKDLNGTARFVGMGGAMGALGGDISTMGTNPAGIGLFRSSDVMTSFGFSAYGTESKYLDNKLNSDKSRASFDNIGFVFASKIGNNTPLRFVNFGFNYHKAKSFYKNMDMKGNLGDYSQTFLMASQAGGIEGWGDNPYDDPNIGWLSVLGYDGWVITDITTDKINPATGKPNNIYTDKDGNPINNFEGKPLYVSPGDYRGMLPYGNANFRSEERGGIDQYDFNVSFNINDRVYLGLTLGAYSVDYSKYTYYEEVYESNEGYDLQSWNKITGSGFDVKFGAIIRPFEYSPFRIGLAVHTPTFYSLDYKTSAQIASDVINEETGEMSGDVVKTWDHVPGKADMIRSFNFQTPWTYNVSLGYTVGKSLALGAEYEYQDYSSMKFKDPDGYSSSFEFENSTTPMLKGVNTVRLGLEYKVIPEFALRAGYNYTTAAFHQDAFKDLPYNSIQTDTDFANSKSMSNYTLGIGYRGSMFYADLAYKFSTYKENFYPFVNGFTDEDGSTVIGSPEATKVTNTRSQVLFTVGMRF</sequence>
<dbReference type="PANTHER" id="PTHR35093">
    <property type="entry name" value="OUTER MEMBRANE PROTEIN NMB0088-RELATED"/>
    <property type="match status" value="1"/>
</dbReference>
<evidence type="ECO:0000256" key="1">
    <source>
        <dbReference type="ARBA" id="ARBA00004571"/>
    </source>
</evidence>
<evidence type="ECO:0000256" key="3">
    <source>
        <dbReference type="ARBA" id="ARBA00022452"/>
    </source>
</evidence>
<organism evidence="9 10">
    <name type="scientific">Bacteroides xylanisolvens</name>
    <dbReference type="NCBI Taxonomy" id="371601"/>
    <lineage>
        <taxon>Bacteria</taxon>
        <taxon>Pseudomonadati</taxon>
        <taxon>Bacteroidota</taxon>
        <taxon>Bacteroidia</taxon>
        <taxon>Bacteroidales</taxon>
        <taxon>Bacteroidaceae</taxon>
        <taxon>Bacteroides</taxon>
    </lineage>
</organism>
<evidence type="ECO:0000313" key="9">
    <source>
        <dbReference type="EMBL" id="MCA4704235.1"/>
    </source>
</evidence>
<dbReference type="SUPFAM" id="SSF56935">
    <property type="entry name" value="Porins"/>
    <property type="match status" value="1"/>
</dbReference>
<dbReference type="EMBL" id="JAIWYE010000020">
    <property type="protein sequence ID" value="MCA4704235.1"/>
    <property type="molecule type" value="Genomic_DNA"/>
</dbReference>
<keyword evidence="3" id="KW-1134">Transmembrane beta strand</keyword>
<proteinExistence type="inferred from homology"/>
<dbReference type="PANTHER" id="PTHR35093:SF8">
    <property type="entry name" value="OUTER MEMBRANE PROTEIN NMB0088-RELATED"/>
    <property type="match status" value="1"/>
</dbReference>
<reference evidence="9" key="1">
    <citation type="submission" date="2023-08" db="EMBL/GenBank/DDBJ databases">
        <title>Mucin Metabolism Genes Underlie the Key Renovations of Bacteroides xylanisolvens Genomes in Captive Great Apes.</title>
        <authorList>
            <person name="Nishida A.H."/>
        </authorList>
    </citation>
    <scope>NUCLEOTIDE SEQUENCE</scope>
    <source>
        <strain evidence="9">P13.H9</strain>
    </source>
</reference>
<gene>
    <name evidence="9" type="ORF">LD004_11460</name>
</gene>
<evidence type="ECO:0000256" key="2">
    <source>
        <dbReference type="ARBA" id="ARBA00008163"/>
    </source>
</evidence>
<comment type="subcellular location">
    <subcellularLocation>
        <location evidence="1">Cell outer membrane</location>
        <topology evidence="1">Multi-pass membrane protein</topology>
    </subcellularLocation>
</comment>
<protein>
    <submittedName>
        <fullName evidence="9">TonB-dependent receptor</fullName>
    </submittedName>
</protein>
<dbReference type="GO" id="GO:0009279">
    <property type="term" value="C:cell outer membrane"/>
    <property type="evidence" value="ECO:0007669"/>
    <property type="project" value="UniProtKB-SubCell"/>
</dbReference>
<dbReference type="InterPro" id="IPR005017">
    <property type="entry name" value="OMPP1/FadL/TodX"/>
</dbReference>
<evidence type="ECO:0000313" key="10">
    <source>
        <dbReference type="Proteomes" id="UP001198461"/>
    </source>
</evidence>
<comment type="similarity">
    <text evidence="2">Belongs to the OmpP1/FadL family.</text>
</comment>
<evidence type="ECO:0000256" key="4">
    <source>
        <dbReference type="ARBA" id="ARBA00022692"/>
    </source>
</evidence>
<dbReference type="Proteomes" id="UP001198461">
    <property type="component" value="Unassembled WGS sequence"/>
</dbReference>
<keyword evidence="6" id="KW-0472">Membrane</keyword>
<keyword evidence="5 8" id="KW-0732">Signal</keyword>
<dbReference type="GO" id="GO:0015483">
    <property type="term" value="F:long-chain fatty acid transporting porin activity"/>
    <property type="evidence" value="ECO:0007669"/>
    <property type="project" value="TreeGrafter"/>
</dbReference>
<keyword evidence="4" id="KW-0812">Transmembrane</keyword>
<dbReference type="Gene3D" id="2.40.160.60">
    <property type="entry name" value="Outer membrane protein transport protein (OMPP1/FadL/TodX)"/>
    <property type="match status" value="2"/>
</dbReference>
<accession>A0AAW4SUJ3</accession>
<name>A0AAW4SUJ3_9BACE</name>
<keyword evidence="9" id="KW-0675">Receptor</keyword>
<keyword evidence="7" id="KW-0998">Cell outer membrane</keyword>
<feature type="signal peptide" evidence="8">
    <location>
        <begin position="1"/>
        <end position="21"/>
    </location>
</feature>
<evidence type="ECO:0000256" key="5">
    <source>
        <dbReference type="ARBA" id="ARBA00022729"/>
    </source>
</evidence>
<dbReference type="RefSeq" id="WP_225450811.1">
    <property type="nucleotide sequence ID" value="NZ_JADYTM010000052.1"/>
</dbReference>
<evidence type="ECO:0000256" key="7">
    <source>
        <dbReference type="ARBA" id="ARBA00023237"/>
    </source>
</evidence>
<comment type="caution">
    <text evidence="9">The sequence shown here is derived from an EMBL/GenBank/DDBJ whole genome shotgun (WGS) entry which is preliminary data.</text>
</comment>
<feature type="chain" id="PRO_5044003123" evidence="8">
    <location>
        <begin position="22"/>
        <end position="555"/>
    </location>
</feature>
<dbReference type="AlphaFoldDB" id="A0AAW4SUJ3"/>
<evidence type="ECO:0000256" key="6">
    <source>
        <dbReference type="ARBA" id="ARBA00023136"/>
    </source>
</evidence>
<evidence type="ECO:0000256" key="8">
    <source>
        <dbReference type="SAM" id="SignalP"/>
    </source>
</evidence>